<evidence type="ECO:0000256" key="2">
    <source>
        <dbReference type="ARBA" id="ARBA00023015"/>
    </source>
</evidence>
<dbReference type="AlphaFoldDB" id="A0A0X8P402"/>
<dbReference type="SUPFAM" id="SSF53850">
    <property type="entry name" value="Periplasmic binding protein-like II"/>
    <property type="match status" value="1"/>
</dbReference>
<feature type="domain" description="HTH lysR-type" evidence="5">
    <location>
        <begin position="1"/>
        <end position="59"/>
    </location>
</feature>
<dbReference type="Gene3D" id="3.40.190.290">
    <property type="match status" value="1"/>
</dbReference>
<dbReference type="Gene3D" id="1.10.10.10">
    <property type="entry name" value="Winged helix-like DNA-binding domain superfamily/Winged helix DNA-binding domain"/>
    <property type="match status" value="1"/>
</dbReference>
<dbReference type="Pfam" id="PF00126">
    <property type="entry name" value="HTH_1"/>
    <property type="match status" value="1"/>
</dbReference>
<dbReference type="GO" id="GO:0003700">
    <property type="term" value="F:DNA-binding transcription factor activity"/>
    <property type="evidence" value="ECO:0007669"/>
    <property type="project" value="InterPro"/>
</dbReference>
<reference evidence="7" key="1">
    <citation type="submission" date="2015-12" db="EMBL/GenBank/DDBJ databases">
        <title>FDA dAtabase for Regulatory Grade micrObial Sequences (FDA-ARGOS): Supporting development and validation of Infectious Disease Dx tests.</title>
        <authorList>
            <person name="Case J."/>
            <person name="Tallon L."/>
            <person name="Sadzewicz L."/>
            <person name="Sengamalay N."/>
            <person name="Ott S."/>
            <person name="Godinez A."/>
            <person name="Nagaraj S."/>
            <person name="Nadendla S."/>
            <person name="Sichtig H."/>
        </authorList>
    </citation>
    <scope>NUCLEOTIDE SEQUENCE [LARGE SCALE GENOMIC DNA]</scope>
    <source>
        <strain evidence="7">FDAARGOS_147</strain>
    </source>
</reference>
<evidence type="ECO:0000313" key="6">
    <source>
        <dbReference type="EMBL" id="AMG39466.1"/>
    </source>
</evidence>
<organism evidence="6 7">
    <name type="scientific">Alcaligenes xylosoxydans xylosoxydans</name>
    <name type="common">Achromobacter xylosoxidans</name>
    <dbReference type="NCBI Taxonomy" id="85698"/>
    <lineage>
        <taxon>Bacteria</taxon>
        <taxon>Pseudomonadati</taxon>
        <taxon>Pseudomonadota</taxon>
        <taxon>Betaproteobacteria</taxon>
        <taxon>Burkholderiales</taxon>
        <taxon>Alcaligenaceae</taxon>
        <taxon>Achromobacter</taxon>
    </lineage>
</organism>
<dbReference type="PANTHER" id="PTHR30537">
    <property type="entry name" value="HTH-TYPE TRANSCRIPTIONAL REGULATOR"/>
    <property type="match status" value="1"/>
</dbReference>
<evidence type="ECO:0000256" key="4">
    <source>
        <dbReference type="ARBA" id="ARBA00023163"/>
    </source>
</evidence>
<dbReference type="SUPFAM" id="SSF46785">
    <property type="entry name" value="Winged helix' DNA-binding domain"/>
    <property type="match status" value="1"/>
</dbReference>
<dbReference type="InterPro" id="IPR058163">
    <property type="entry name" value="LysR-type_TF_proteobact-type"/>
</dbReference>
<dbReference type="PROSITE" id="PS50931">
    <property type="entry name" value="HTH_LYSR"/>
    <property type="match status" value="1"/>
</dbReference>
<dbReference type="PANTHER" id="PTHR30537:SF21">
    <property type="entry name" value="HTH-TYPE TRANSCRIPTIONAL REGULATOR SINR-RELATED"/>
    <property type="match status" value="1"/>
</dbReference>
<dbReference type="InterPro" id="IPR005119">
    <property type="entry name" value="LysR_subst-bd"/>
</dbReference>
<evidence type="ECO:0000256" key="3">
    <source>
        <dbReference type="ARBA" id="ARBA00023125"/>
    </source>
</evidence>
<dbReference type="RefSeq" id="WP_061073844.1">
    <property type="nucleotide sequence ID" value="NZ_CP014060.2"/>
</dbReference>
<dbReference type="InterPro" id="IPR036388">
    <property type="entry name" value="WH-like_DNA-bd_sf"/>
</dbReference>
<dbReference type="Proteomes" id="UP000060602">
    <property type="component" value="Chromosome"/>
</dbReference>
<keyword evidence="3" id="KW-0238">DNA-binding</keyword>
<dbReference type="CDD" id="cd08422">
    <property type="entry name" value="PBP2_CrgA_like"/>
    <property type="match status" value="1"/>
</dbReference>
<dbReference type="GO" id="GO:0043565">
    <property type="term" value="F:sequence-specific DNA binding"/>
    <property type="evidence" value="ECO:0007669"/>
    <property type="project" value="TreeGrafter"/>
</dbReference>
<protein>
    <submittedName>
        <fullName evidence="6">LysR family transcriptional regulator</fullName>
    </submittedName>
</protein>
<evidence type="ECO:0000259" key="5">
    <source>
        <dbReference type="PROSITE" id="PS50931"/>
    </source>
</evidence>
<proteinExistence type="inferred from homology"/>
<dbReference type="EMBL" id="CP014060">
    <property type="protein sequence ID" value="AMG39466.1"/>
    <property type="molecule type" value="Genomic_DNA"/>
</dbReference>
<evidence type="ECO:0000313" key="7">
    <source>
        <dbReference type="Proteomes" id="UP000060602"/>
    </source>
</evidence>
<dbReference type="FunFam" id="1.10.10.10:FF:000001">
    <property type="entry name" value="LysR family transcriptional regulator"/>
    <property type="match status" value="1"/>
</dbReference>
<evidence type="ECO:0000256" key="1">
    <source>
        <dbReference type="ARBA" id="ARBA00009437"/>
    </source>
</evidence>
<comment type="similarity">
    <text evidence="1">Belongs to the LysR transcriptional regulatory family.</text>
</comment>
<keyword evidence="2" id="KW-0805">Transcription regulation</keyword>
<dbReference type="InterPro" id="IPR000847">
    <property type="entry name" value="LysR_HTH_N"/>
</dbReference>
<accession>A0A0X8P402</accession>
<sequence length="307" mass="33887">MDNLGDIRLFVEAAQLGSLSAAGRKLGLSPAAASARLVRLEAALHAQLFERSTRRLKLTDEGHLYLAQCQQALRILDDARAAVQLGQGSVSGRLRISATADFGRTVLRHWLDEFNQRHPQVSLTLILCDSLSNLLQDDIDVAIRFGIPVDSGLVARPMADNRRILCASPAYLQAHGVPSHPADLREADCILMTTASGLGNQWQFTRGEDSHTFVVPPERARITNDGGLAREWAIEGHGMALKSVWDSADDLRTGRLRIVLPQWRCPDSPVHALFARRQYTSPRVRALLDFLQARFADAARDLAAYLE</sequence>
<dbReference type="Pfam" id="PF03466">
    <property type="entry name" value="LysR_substrate"/>
    <property type="match status" value="1"/>
</dbReference>
<dbReference type="InterPro" id="IPR036390">
    <property type="entry name" value="WH_DNA-bd_sf"/>
</dbReference>
<dbReference type="FunFam" id="3.40.190.290:FF:000001">
    <property type="entry name" value="Transcriptional regulator, LysR family"/>
    <property type="match status" value="1"/>
</dbReference>
<name>A0A0X8P402_ALCXX</name>
<keyword evidence="4" id="KW-0804">Transcription</keyword>
<dbReference type="GO" id="GO:0006351">
    <property type="term" value="P:DNA-templated transcription"/>
    <property type="evidence" value="ECO:0007669"/>
    <property type="project" value="TreeGrafter"/>
</dbReference>
<gene>
    <name evidence="6" type="ORF">AL504_27750</name>
</gene>